<dbReference type="Gene3D" id="2.60.120.260">
    <property type="entry name" value="Galactose-binding domain-like"/>
    <property type="match status" value="1"/>
</dbReference>
<dbReference type="Gene3D" id="2.60.40.10">
    <property type="entry name" value="Immunoglobulins"/>
    <property type="match status" value="1"/>
</dbReference>
<dbReference type="InterPro" id="IPR013783">
    <property type="entry name" value="Ig-like_fold"/>
</dbReference>
<proteinExistence type="predicted"/>
<reference evidence="2 3" key="1">
    <citation type="journal article" date="2017" name="Curr. Microbiol.">
        <title>Mucilaginibacter ginsenosidivorans sp. nov., Isolated from Soil of Ginseng Field.</title>
        <authorList>
            <person name="Kim M.M."/>
            <person name="Siddiqi M.Z."/>
            <person name="Im W.T."/>
        </authorList>
    </citation>
    <scope>NUCLEOTIDE SEQUENCE [LARGE SCALE GENOMIC DNA]</scope>
    <source>
        <strain evidence="2 3">Gsoil 3017</strain>
    </source>
</reference>
<keyword evidence="3" id="KW-1185">Reference proteome</keyword>
<dbReference type="EMBL" id="CP042436">
    <property type="protein sequence ID" value="QEC62071.1"/>
    <property type="molecule type" value="Genomic_DNA"/>
</dbReference>
<dbReference type="PROSITE" id="PS51257">
    <property type="entry name" value="PROKAR_LIPOPROTEIN"/>
    <property type="match status" value="1"/>
</dbReference>
<evidence type="ECO:0000313" key="2">
    <source>
        <dbReference type="EMBL" id="QEC62071.1"/>
    </source>
</evidence>
<dbReference type="Pfam" id="PF16391">
    <property type="entry name" value="DUF5000"/>
    <property type="match status" value="1"/>
</dbReference>
<dbReference type="RefSeq" id="WP_147030648.1">
    <property type="nucleotide sequence ID" value="NZ_CP042436.1"/>
</dbReference>
<organism evidence="2 3">
    <name type="scientific">Mucilaginibacter ginsenosidivorans</name>
    <dbReference type="NCBI Taxonomy" id="398053"/>
    <lineage>
        <taxon>Bacteria</taxon>
        <taxon>Pseudomonadati</taxon>
        <taxon>Bacteroidota</taxon>
        <taxon>Sphingobacteriia</taxon>
        <taxon>Sphingobacteriales</taxon>
        <taxon>Sphingobacteriaceae</taxon>
        <taxon>Mucilaginibacter</taxon>
    </lineage>
</organism>
<evidence type="ECO:0000259" key="1">
    <source>
        <dbReference type="Pfam" id="PF16391"/>
    </source>
</evidence>
<dbReference type="Pfam" id="PF16389">
    <property type="entry name" value="DUF4998"/>
    <property type="match status" value="1"/>
</dbReference>
<dbReference type="Proteomes" id="UP000321479">
    <property type="component" value="Chromosome"/>
</dbReference>
<dbReference type="SUPFAM" id="SSF49265">
    <property type="entry name" value="Fibronectin type III"/>
    <property type="match status" value="1"/>
</dbReference>
<dbReference type="KEGG" id="mgin:FRZ54_05535"/>
<name>A0A5B8UUR3_9SPHI</name>
<dbReference type="AlphaFoldDB" id="A0A5B8UUR3"/>
<gene>
    <name evidence="2" type="ORF">FRZ54_05535</name>
</gene>
<feature type="domain" description="DUF5000" evidence="1">
    <location>
        <begin position="272"/>
        <end position="409"/>
    </location>
</feature>
<sequence length="414" mass="46267">MKLIFKITIVLMVTAVFISCVKRDTEFKDFLKGKELIYPGVASNPNSKPGNLRVELLWNPSPDPSITKYIIFWNNHADSLVFSSSDHNPTDTLKVIVPDLNEYSYSFTIYSYDGQGNKSIPIDVNNVKVYGPSYQSGLVNRAYKVANPYTVSADGSVTLNFYKIDTASESFSFAHNTSTTIRYTNRSGQTVQKLLYRDSSITLTDFKGGSTLDFRSTFVPVKGAIDTFNVNSYTTFPQIFGYAACDKSLFQKVYLPNDMNPYGGDTDVPRLWDGSVGPQGYPNIFHSDGAHPLPQTLTFDMGKVYNSLTQIEETGRDCCHNPDDFEVWGIADITNAATTLQPNDPGWTDEAIAKGWKLLKEVKRTDDGKAALKVDLDNTSTPVRYIRIRIKHNSDGEGSYTNLSEITMFYNVLN</sequence>
<protein>
    <recommendedName>
        <fullName evidence="1">DUF5000 domain-containing protein</fullName>
    </recommendedName>
</protein>
<dbReference type="InterPro" id="IPR036116">
    <property type="entry name" value="FN3_sf"/>
</dbReference>
<evidence type="ECO:0000313" key="3">
    <source>
        <dbReference type="Proteomes" id="UP000321479"/>
    </source>
</evidence>
<accession>A0A5B8UUR3</accession>
<dbReference type="InterPro" id="IPR032164">
    <property type="entry name" value="DUF5000"/>
</dbReference>
<dbReference type="OrthoDB" id="1043438at2"/>